<evidence type="ECO:0000256" key="1">
    <source>
        <dbReference type="SAM" id="SignalP"/>
    </source>
</evidence>
<feature type="signal peptide" evidence="1">
    <location>
        <begin position="1"/>
        <end position="19"/>
    </location>
</feature>
<keyword evidence="1" id="KW-0732">Signal</keyword>
<organism evidence="2 3">
    <name type="scientific">Xanthocytophaga agilis</name>
    <dbReference type="NCBI Taxonomy" id="3048010"/>
    <lineage>
        <taxon>Bacteria</taxon>
        <taxon>Pseudomonadati</taxon>
        <taxon>Bacteroidota</taxon>
        <taxon>Cytophagia</taxon>
        <taxon>Cytophagales</taxon>
        <taxon>Rhodocytophagaceae</taxon>
        <taxon>Xanthocytophaga</taxon>
    </lineage>
</organism>
<sequence>MKTAIILFAFITIYTSALAQKSTIAYNKNKSTSTKMLITPSLKTRLIQFLHESFEDSKQVSAAEMNRVMDSILKKAVNYGLDNEADLATYVITSYVLGENFDKEVPEAAKILNNTGYNSNQKAAFLETWTMQVIQALENDDTLAQQVAAQQAANGHTEASMSDYLTMQKESHLYQQAANHIVELLIHGDAQSVIKQFSPNFMKQLGMEQVEKVFQTQMLPFFANAKGLGKASTVTMTHDAFGSEGFAFYLTLITPTGDKPFIVYMVNENNHIVLANLIVNKTYADMH</sequence>
<protein>
    <recommendedName>
        <fullName evidence="4">Serine hydrolase</fullName>
    </recommendedName>
</protein>
<dbReference type="EMBL" id="JASJOU010000004">
    <property type="protein sequence ID" value="MDJ1501934.1"/>
    <property type="molecule type" value="Genomic_DNA"/>
</dbReference>
<comment type="caution">
    <text evidence="2">The sequence shown here is derived from an EMBL/GenBank/DDBJ whole genome shotgun (WGS) entry which is preliminary data.</text>
</comment>
<keyword evidence="3" id="KW-1185">Reference proteome</keyword>
<evidence type="ECO:0000313" key="3">
    <source>
        <dbReference type="Proteomes" id="UP001232063"/>
    </source>
</evidence>
<evidence type="ECO:0008006" key="4">
    <source>
        <dbReference type="Google" id="ProtNLM"/>
    </source>
</evidence>
<feature type="chain" id="PRO_5042177826" description="Serine hydrolase" evidence="1">
    <location>
        <begin position="20"/>
        <end position="287"/>
    </location>
</feature>
<proteinExistence type="predicted"/>
<dbReference type="AlphaFoldDB" id="A0AAE3R5P3"/>
<reference evidence="2" key="1">
    <citation type="submission" date="2023-05" db="EMBL/GenBank/DDBJ databases">
        <authorList>
            <person name="Zhang X."/>
        </authorList>
    </citation>
    <scope>NUCLEOTIDE SEQUENCE</scope>
    <source>
        <strain evidence="2">BD1B2-1</strain>
    </source>
</reference>
<name>A0AAE3R5P3_9BACT</name>
<gene>
    <name evidence="2" type="ORF">QNI22_14805</name>
</gene>
<dbReference type="Proteomes" id="UP001232063">
    <property type="component" value="Unassembled WGS sequence"/>
</dbReference>
<evidence type="ECO:0000313" key="2">
    <source>
        <dbReference type="EMBL" id="MDJ1501934.1"/>
    </source>
</evidence>
<accession>A0AAE3R5P3</accession>
<dbReference type="RefSeq" id="WP_314511681.1">
    <property type="nucleotide sequence ID" value="NZ_JASJOU010000004.1"/>
</dbReference>